<dbReference type="GO" id="GO:0030154">
    <property type="term" value="P:cell differentiation"/>
    <property type="evidence" value="ECO:0007669"/>
    <property type="project" value="TreeGrafter"/>
</dbReference>
<dbReference type="SUPFAM" id="SSF57716">
    <property type="entry name" value="Glucocorticoid receptor-like (DNA-binding domain)"/>
    <property type="match status" value="1"/>
</dbReference>
<keyword evidence="9 11" id="KW-0675">Receptor</keyword>
<keyword evidence="4 11" id="KW-0863">Zinc-finger</keyword>
<evidence type="ECO:0000256" key="8">
    <source>
        <dbReference type="ARBA" id="ARBA00023163"/>
    </source>
</evidence>
<dbReference type="PANTHER" id="PTHR24082:SF507">
    <property type="entry name" value="BILE ACID RECEPTOR-RELATED"/>
    <property type="match status" value="1"/>
</dbReference>
<keyword evidence="10 11" id="KW-0539">Nucleus</keyword>
<dbReference type="CDD" id="cd06961">
    <property type="entry name" value="NR_DBD_TR"/>
    <property type="match status" value="1"/>
</dbReference>
<evidence type="ECO:0000256" key="5">
    <source>
        <dbReference type="ARBA" id="ARBA00022833"/>
    </source>
</evidence>
<dbReference type="GO" id="GO:0005634">
    <property type="term" value="C:nucleus"/>
    <property type="evidence" value="ECO:0007669"/>
    <property type="project" value="UniProtKB-SubCell"/>
</dbReference>
<name>A0A8J2Q7X0_9BILA</name>
<dbReference type="FunFam" id="3.30.50.10:FF:000030">
    <property type="entry name" value="Nuclear Hormone Receptor family"/>
    <property type="match status" value="1"/>
</dbReference>
<dbReference type="GO" id="GO:0008270">
    <property type="term" value="F:zinc ion binding"/>
    <property type="evidence" value="ECO:0007669"/>
    <property type="project" value="UniProtKB-KW"/>
</dbReference>
<comment type="caution">
    <text evidence="14">The sequence shown here is derived from an EMBL/GenBank/DDBJ whole genome shotgun (WGS) entry which is preliminary data.</text>
</comment>
<dbReference type="InterPro" id="IPR035500">
    <property type="entry name" value="NHR-like_dom_sf"/>
</dbReference>
<proteinExistence type="inferred from homology"/>
<keyword evidence="6 11" id="KW-0805">Transcription regulation</keyword>
<dbReference type="GO" id="GO:0000978">
    <property type="term" value="F:RNA polymerase II cis-regulatory region sequence-specific DNA binding"/>
    <property type="evidence" value="ECO:0007669"/>
    <property type="project" value="TreeGrafter"/>
</dbReference>
<keyword evidence="7 11" id="KW-0238">DNA-binding</keyword>
<dbReference type="Gene3D" id="3.30.50.10">
    <property type="entry name" value="Erythroid Transcription Factor GATA-1, subunit A"/>
    <property type="match status" value="1"/>
</dbReference>
<reference evidence="14" key="1">
    <citation type="submission" date="2021-09" db="EMBL/GenBank/DDBJ databases">
        <authorList>
            <consortium name="Pathogen Informatics"/>
        </authorList>
    </citation>
    <scope>NUCLEOTIDE SEQUENCE</scope>
</reference>
<evidence type="ECO:0000256" key="11">
    <source>
        <dbReference type="RuleBase" id="RU004334"/>
    </source>
</evidence>
<evidence type="ECO:0000313" key="14">
    <source>
        <dbReference type="EMBL" id="CAG9536328.1"/>
    </source>
</evidence>
<evidence type="ECO:0000259" key="13">
    <source>
        <dbReference type="PROSITE" id="PS51843"/>
    </source>
</evidence>
<dbReference type="PANTHER" id="PTHR24082">
    <property type="entry name" value="NUCLEAR HORMONE RECEPTOR"/>
    <property type="match status" value="1"/>
</dbReference>
<sequence length="390" mass="45554">MVYMCFCRSEMKTYFSKEYRMDDGMEIIESTNIQTIDLRSRNKVIPYLPRYMKPGQPCVVCGDNATGLHYRAITCEGCKGFFRRTVQQKIVYKCKGIERCEISKTSRNVCQFCRFQKCIQNGMTKSLVLNEPERVAKRKMINDNRERRKLEHLRIALRSNSLADKQEEFQARIDQVTANYCKILDNTLEHKFKSDIRSERLSELTALIIHQVRQFAETIEIYDTLKPSEQEEIITKSWLVVKILQIIHEFNPTERCLMLANDTTYIAAKGDYSTLDCTTKIFENLINLAASFDCMQLDNRQLALLSALLIYNPENVKECKQKINKIHVELWKCLQSISEMHDDDSIDLLHWSNLLVRIPYLLLTVSDMQGFFRDANNINAIANILLFKFS</sequence>
<evidence type="ECO:0000256" key="3">
    <source>
        <dbReference type="ARBA" id="ARBA00022723"/>
    </source>
</evidence>
<evidence type="ECO:0000259" key="12">
    <source>
        <dbReference type="PROSITE" id="PS51030"/>
    </source>
</evidence>
<organism evidence="14 15">
    <name type="scientific">Cercopithifilaria johnstoni</name>
    <dbReference type="NCBI Taxonomy" id="2874296"/>
    <lineage>
        <taxon>Eukaryota</taxon>
        <taxon>Metazoa</taxon>
        <taxon>Ecdysozoa</taxon>
        <taxon>Nematoda</taxon>
        <taxon>Chromadorea</taxon>
        <taxon>Rhabditida</taxon>
        <taxon>Spirurina</taxon>
        <taxon>Spiruromorpha</taxon>
        <taxon>Filarioidea</taxon>
        <taxon>Onchocercidae</taxon>
        <taxon>Cercopithifilaria</taxon>
    </lineage>
</organism>
<dbReference type="PRINTS" id="PR00047">
    <property type="entry name" value="STROIDFINGER"/>
</dbReference>
<protein>
    <submittedName>
        <fullName evidence="14">Uncharacterized protein</fullName>
    </submittedName>
</protein>
<dbReference type="GO" id="GO:0000122">
    <property type="term" value="P:negative regulation of transcription by RNA polymerase II"/>
    <property type="evidence" value="ECO:0007669"/>
    <property type="project" value="TreeGrafter"/>
</dbReference>
<dbReference type="Pfam" id="PF00104">
    <property type="entry name" value="Hormone_recep"/>
    <property type="match status" value="1"/>
</dbReference>
<gene>
    <name evidence="14" type="ORF">CJOHNSTONI_LOCUS6261</name>
</gene>
<keyword evidence="5 11" id="KW-0862">Zinc</keyword>
<evidence type="ECO:0000256" key="6">
    <source>
        <dbReference type="ARBA" id="ARBA00023015"/>
    </source>
</evidence>
<dbReference type="InterPro" id="IPR001728">
    <property type="entry name" value="ThyrH_rcpt"/>
</dbReference>
<evidence type="ECO:0000313" key="15">
    <source>
        <dbReference type="Proteomes" id="UP000746747"/>
    </source>
</evidence>
<comment type="subcellular location">
    <subcellularLocation>
        <location evidence="1 11">Nucleus</location>
    </subcellularLocation>
</comment>
<evidence type="ECO:0000256" key="2">
    <source>
        <dbReference type="ARBA" id="ARBA00005993"/>
    </source>
</evidence>
<keyword evidence="15" id="KW-1185">Reference proteome</keyword>
<dbReference type="PROSITE" id="PS51843">
    <property type="entry name" value="NR_LBD"/>
    <property type="match status" value="1"/>
</dbReference>
<evidence type="ECO:0000256" key="10">
    <source>
        <dbReference type="ARBA" id="ARBA00023242"/>
    </source>
</evidence>
<dbReference type="InterPro" id="IPR001628">
    <property type="entry name" value="Znf_hrmn_rcpt"/>
</dbReference>
<dbReference type="PROSITE" id="PS00031">
    <property type="entry name" value="NUCLEAR_REC_DBD_1"/>
    <property type="match status" value="1"/>
</dbReference>
<dbReference type="SMART" id="SM00399">
    <property type="entry name" value="ZnF_C4"/>
    <property type="match status" value="1"/>
</dbReference>
<keyword evidence="3 11" id="KW-0479">Metal-binding</keyword>
<dbReference type="PROSITE" id="PS51030">
    <property type="entry name" value="NUCLEAR_REC_DBD_2"/>
    <property type="match status" value="1"/>
</dbReference>
<keyword evidence="8 11" id="KW-0804">Transcription</keyword>
<dbReference type="GO" id="GO:0045944">
    <property type="term" value="P:positive regulation of transcription by RNA polymerase II"/>
    <property type="evidence" value="ECO:0007669"/>
    <property type="project" value="TreeGrafter"/>
</dbReference>
<dbReference type="InterPro" id="IPR050234">
    <property type="entry name" value="Nuclear_hormone_rcpt_NR1"/>
</dbReference>
<dbReference type="SUPFAM" id="SSF48508">
    <property type="entry name" value="Nuclear receptor ligand-binding domain"/>
    <property type="match status" value="1"/>
</dbReference>
<dbReference type="OrthoDB" id="5771769at2759"/>
<dbReference type="PRINTS" id="PR00546">
    <property type="entry name" value="THYROIDHORMR"/>
</dbReference>
<dbReference type="Pfam" id="PF00105">
    <property type="entry name" value="zf-C4"/>
    <property type="match status" value="1"/>
</dbReference>
<dbReference type="EMBL" id="CAKAEH010001443">
    <property type="protein sequence ID" value="CAG9536328.1"/>
    <property type="molecule type" value="Genomic_DNA"/>
</dbReference>
<evidence type="ECO:0000256" key="1">
    <source>
        <dbReference type="ARBA" id="ARBA00004123"/>
    </source>
</evidence>
<comment type="similarity">
    <text evidence="2 11">Belongs to the nuclear hormone receptor family.</text>
</comment>
<dbReference type="InterPro" id="IPR000536">
    <property type="entry name" value="Nucl_hrmn_rcpt_lig-bd"/>
</dbReference>
<dbReference type="GO" id="GO:0004879">
    <property type="term" value="F:nuclear receptor activity"/>
    <property type="evidence" value="ECO:0007669"/>
    <property type="project" value="InterPro"/>
</dbReference>
<evidence type="ECO:0000256" key="7">
    <source>
        <dbReference type="ARBA" id="ARBA00023125"/>
    </source>
</evidence>
<evidence type="ECO:0000256" key="4">
    <source>
        <dbReference type="ARBA" id="ARBA00022771"/>
    </source>
</evidence>
<dbReference type="Proteomes" id="UP000746747">
    <property type="component" value="Unassembled WGS sequence"/>
</dbReference>
<feature type="domain" description="NR LBD" evidence="13">
    <location>
        <begin position="172"/>
        <end position="390"/>
    </location>
</feature>
<accession>A0A8J2Q7X0</accession>
<feature type="domain" description="Nuclear receptor" evidence="12">
    <location>
        <begin position="55"/>
        <end position="130"/>
    </location>
</feature>
<dbReference type="SMART" id="SM00430">
    <property type="entry name" value="HOLI"/>
    <property type="match status" value="1"/>
</dbReference>
<evidence type="ECO:0000256" key="9">
    <source>
        <dbReference type="ARBA" id="ARBA00023170"/>
    </source>
</evidence>
<dbReference type="Gene3D" id="1.10.565.10">
    <property type="entry name" value="Retinoid X Receptor"/>
    <property type="match status" value="1"/>
</dbReference>
<dbReference type="InterPro" id="IPR013088">
    <property type="entry name" value="Znf_NHR/GATA"/>
</dbReference>
<dbReference type="AlphaFoldDB" id="A0A8J2Q7X0"/>